<organism evidence="1 2">
    <name type="scientific">Ficus carica</name>
    <name type="common">Common fig</name>
    <dbReference type="NCBI Taxonomy" id="3494"/>
    <lineage>
        <taxon>Eukaryota</taxon>
        <taxon>Viridiplantae</taxon>
        <taxon>Streptophyta</taxon>
        <taxon>Embryophyta</taxon>
        <taxon>Tracheophyta</taxon>
        <taxon>Spermatophyta</taxon>
        <taxon>Magnoliopsida</taxon>
        <taxon>eudicotyledons</taxon>
        <taxon>Gunneridae</taxon>
        <taxon>Pentapetalae</taxon>
        <taxon>rosids</taxon>
        <taxon>fabids</taxon>
        <taxon>Rosales</taxon>
        <taxon>Moraceae</taxon>
        <taxon>Ficeae</taxon>
        <taxon>Ficus</taxon>
    </lineage>
</organism>
<dbReference type="EMBL" id="BTGU01000048">
    <property type="protein sequence ID" value="GMN53759.1"/>
    <property type="molecule type" value="Genomic_DNA"/>
</dbReference>
<dbReference type="PANTHER" id="PTHR32098">
    <property type="entry name" value="LYCOPENE BETA/EPSILON CYCLASE PROTEIN"/>
    <property type="match status" value="1"/>
</dbReference>
<dbReference type="AlphaFoldDB" id="A0AA88ADJ3"/>
<gene>
    <name evidence="1" type="ORF">TIFTF001_022898</name>
</gene>
<evidence type="ECO:0000313" key="1">
    <source>
        <dbReference type="EMBL" id="GMN53759.1"/>
    </source>
</evidence>
<evidence type="ECO:0000313" key="2">
    <source>
        <dbReference type="Proteomes" id="UP001187192"/>
    </source>
</evidence>
<reference evidence="1" key="1">
    <citation type="submission" date="2023-07" db="EMBL/GenBank/DDBJ databases">
        <title>draft genome sequence of fig (Ficus carica).</title>
        <authorList>
            <person name="Takahashi T."/>
            <person name="Nishimura K."/>
        </authorList>
    </citation>
    <scope>NUCLEOTIDE SEQUENCE</scope>
</reference>
<evidence type="ECO:0008006" key="3">
    <source>
        <dbReference type="Google" id="ProtNLM"/>
    </source>
</evidence>
<dbReference type="PANTHER" id="PTHR32098:SF5">
    <property type="entry name" value="LYCOPENE BETA_EPSILON CYCLASE PROTEIN"/>
    <property type="match status" value="1"/>
</dbReference>
<sequence length="244" mass="27843">MLLGGPKDRTTYMFTYVDPQPGSPTLEELLEEYWDLLQDYQGVSLDNLEIQRVIYCIFPTYRDSLLPAAFNRVLQFGDASGIRSPVSFGGFGSLTRHLERLSSAQLKCFLVVHRAMSAKQETNVPPDFINELLYANFHSMQRLGDPSLRPFLQDVVQFGPLAKTLGLVMITKPQILPFIFSQVGFPVLVDWTGHFTMLGLYTLLSTFTEPLIRPLLSALPPELRYQWKRRLEAWKYGAGLDYEL</sequence>
<proteinExistence type="predicted"/>
<name>A0AA88ADJ3_FICCA</name>
<protein>
    <recommendedName>
        <fullName evidence="3">Lycopene beta-cyclase</fullName>
    </recommendedName>
</protein>
<dbReference type="Proteomes" id="UP001187192">
    <property type="component" value="Unassembled WGS sequence"/>
</dbReference>
<accession>A0AA88ADJ3</accession>
<keyword evidence="2" id="KW-1185">Reference proteome</keyword>
<comment type="caution">
    <text evidence="1">The sequence shown here is derived from an EMBL/GenBank/DDBJ whole genome shotgun (WGS) entry which is preliminary data.</text>
</comment>